<keyword evidence="1" id="KW-0812">Transmembrane</keyword>
<dbReference type="AlphaFoldDB" id="A0A2L0H4F2"/>
<evidence type="ECO:0000313" key="3">
    <source>
        <dbReference type="EMBL" id="AUX76307.1"/>
    </source>
</evidence>
<organism evidence="3 4">
    <name type="scientific">Rhizobium fredii</name>
    <name type="common">Sinorhizobium fredii</name>
    <dbReference type="NCBI Taxonomy" id="380"/>
    <lineage>
        <taxon>Bacteria</taxon>
        <taxon>Pseudomonadati</taxon>
        <taxon>Pseudomonadota</taxon>
        <taxon>Alphaproteobacteria</taxon>
        <taxon>Hyphomicrobiales</taxon>
        <taxon>Rhizobiaceae</taxon>
        <taxon>Sinorhizobium/Ensifer group</taxon>
        <taxon>Sinorhizobium</taxon>
    </lineage>
</organism>
<dbReference type="Proteomes" id="UP000239340">
    <property type="component" value="Chromosome"/>
</dbReference>
<protein>
    <submittedName>
        <fullName evidence="3">Restriction endonuclease domain-containing protein</fullName>
    </submittedName>
</protein>
<keyword evidence="3" id="KW-0378">Hydrolase</keyword>
<sequence>MQYRQKSVLFAAPGLVIGVVAVAAAGGMTVGDFEAPELLISALFVGVIVGMAIEQLLSNMRSQEAVIRHPDIADVQARPRNRLRWQGKRSGPKLVAGPWLPRPVPQAPTKLDAPEQLRIVMGANYVIQPLLNKSEARVFKELDRIVISRNPTWQVMAQVSLGEIVRSEDPLAHSCINSKRVDLLLVDGNCQPRHAIEYQGGAHYQGDAAARDAVKKEALRRAGIGYHEVVAGLTTPAELRRLVEKLVDSPAMTQ</sequence>
<dbReference type="InterPro" id="IPR024402">
    <property type="entry name" value="DUF2726"/>
</dbReference>
<feature type="domain" description="DUF2726" evidence="2">
    <location>
        <begin position="128"/>
        <end position="244"/>
    </location>
</feature>
<dbReference type="EMBL" id="CP024307">
    <property type="protein sequence ID" value="AUX76307.1"/>
    <property type="molecule type" value="Genomic_DNA"/>
</dbReference>
<feature type="transmembrane region" description="Helical" evidence="1">
    <location>
        <begin position="38"/>
        <end position="57"/>
    </location>
</feature>
<gene>
    <name evidence="3" type="ORF">NXT3_CH01735</name>
</gene>
<keyword evidence="1" id="KW-1133">Transmembrane helix</keyword>
<keyword evidence="3" id="KW-0255">Endonuclease</keyword>
<dbReference type="GO" id="GO:0004519">
    <property type="term" value="F:endonuclease activity"/>
    <property type="evidence" value="ECO:0007669"/>
    <property type="project" value="UniProtKB-KW"/>
</dbReference>
<dbReference type="RefSeq" id="WP_104839159.1">
    <property type="nucleotide sequence ID" value="NZ_CP024307.1"/>
</dbReference>
<proteinExistence type="predicted"/>
<evidence type="ECO:0000256" key="1">
    <source>
        <dbReference type="SAM" id="Phobius"/>
    </source>
</evidence>
<reference evidence="3 4" key="1">
    <citation type="submission" date="2017-10" db="EMBL/GenBank/DDBJ databases">
        <title>Analysis of the genome sequences of Rhizobium populations associated to common bean (phaseolus vulgaris).</title>
        <authorList>
            <person name="Bustos P."/>
            <person name="Santamaria R.I."/>
            <person name="Miranda-Sanchez F."/>
            <person name="Perez-Carrascal O."/>
            <person name="Juarez S."/>
            <person name="Lozano L."/>
            <person name="Martinez-Flores I."/>
            <person name="Vinuesa P."/>
            <person name="Martinez-Romero E."/>
            <person name="Cevallos M.A."/>
            <person name="Romero D."/>
            <person name="Davila G."/>
            <person name="Gonzalez V."/>
        </authorList>
    </citation>
    <scope>NUCLEOTIDE SEQUENCE [LARGE SCALE GENOMIC DNA]</scope>
    <source>
        <strain evidence="3 4">NXT3</strain>
    </source>
</reference>
<evidence type="ECO:0000259" key="2">
    <source>
        <dbReference type="Pfam" id="PF10881"/>
    </source>
</evidence>
<keyword evidence="3" id="KW-0540">Nuclease</keyword>
<name>A0A2L0H4F2_RHIFR</name>
<accession>A0A2L0H4F2</accession>
<feature type="transmembrane region" description="Helical" evidence="1">
    <location>
        <begin position="7"/>
        <end position="26"/>
    </location>
</feature>
<dbReference type="Pfam" id="PF10881">
    <property type="entry name" value="DUF2726"/>
    <property type="match status" value="1"/>
</dbReference>
<evidence type="ECO:0000313" key="4">
    <source>
        <dbReference type="Proteomes" id="UP000239340"/>
    </source>
</evidence>
<keyword evidence="1" id="KW-0472">Membrane</keyword>